<evidence type="ECO:0000313" key="3">
    <source>
        <dbReference type="EMBL" id="KAL0181898.1"/>
    </source>
</evidence>
<dbReference type="Proteomes" id="UP001529510">
    <property type="component" value="Unassembled WGS sequence"/>
</dbReference>
<gene>
    <name evidence="3" type="ORF">M9458_021273</name>
</gene>
<dbReference type="EMBL" id="JAMKFB020000010">
    <property type="protein sequence ID" value="KAL0181898.1"/>
    <property type="molecule type" value="Genomic_DNA"/>
</dbReference>
<dbReference type="Gene3D" id="1.20.1420.10">
    <property type="entry name" value="Talin, central domain"/>
    <property type="match status" value="1"/>
</dbReference>
<dbReference type="SUPFAM" id="SSF47220">
    <property type="entry name" value="alpha-catenin/vinculin-like"/>
    <property type="match status" value="1"/>
</dbReference>
<feature type="non-terminal residue" evidence="3">
    <location>
        <position position="1"/>
    </location>
</feature>
<dbReference type="InterPro" id="IPR036723">
    <property type="entry name" value="Alpha-catenin/vinculin-like_sf"/>
</dbReference>
<dbReference type="PANTHER" id="PTHR19981">
    <property type="entry name" value="TALIN"/>
    <property type="match status" value="1"/>
</dbReference>
<feature type="non-terminal residue" evidence="3">
    <location>
        <position position="62"/>
    </location>
</feature>
<protein>
    <submittedName>
        <fullName evidence="3">Uncharacterized protein</fullName>
    </submittedName>
</protein>
<keyword evidence="4" id="KW-1185">Reference proteome</keyword>
<dbReference type="PANTHER" id="PTHR19981:SF7">
    <property type="entry name" value="TALIN-1"/>
    <property type="match status" value="1"/>
</dbReference>
<comment type="caution">
    <text evidence="3">The sequence shown here is derived from an EMBL/GenBank/DDBJ whole genome shotgun (WGS) entry which is preliminary data.</text>
</comment>
<name>A0ABD0Q6I9_CIRMR</name>
<dbReference type="AlphaFoldDB" id="A0ABD0Q6I9"/>
<proteinExistence type="predicted"/>
<evidence type="ECO:0000256" key="1">
    <source>
        <dbReference type="ARBA" id="ARBA00004496"/>
    </source>
</evidence>
<evidence type="ECO:0000256" key="2">
    <source>
        <dbReference type="ARBA" id="ARBA00022490"/>
    </source>
</evidence>
<comment type="subcellular location">
    <subcellularLocation>
        <location evidence="1">Cytoplasm</location>
    </subcellularLocation>
</comment>
<sequence length="62" mass="6455">GKSFQEAQANLNEAAAGLNQSANELVQASRGTTQDLAKASGKFGQDFNHFLQAGVDMAGQSQ</sequence>
<keyword evidence="2" id="KW-0963">Cytoplasm</keyword>
<dbReference type="GO" id="GO:0005737">
    <property type="term" value="C:cytoplasm"/>
    <property type="evidence" value="ECO:0007669"/>
    <property type="project" value="UniProtKB-SubCell"/>
</dbReference>
<organism evidence="3 4">
    <name type="scientific">Cirrhinus mrigala</name>
    <name type="common">Mrigala</name>
    <dbReference type="NCBI Taxonomy" id="683832"/>
    <lineage>
        <taxon>Eukaryota</taxon>
        <taxon>Metazoa</taxon>
        <taxon>Chordata</taxon>
        <taxon>Craniata</taxon>
        <taxon>Vertebrata</taxon>
        <taxon>Euteleostomi</taxon>
        <taxon>Actinopterygii</taxon>
        <taxon>Neopterygii</taxon>
        <taxon>Teleostei</taxon>
        <taxon>Ostariophysi</taxon>
        <taxon>Cypriniformes</taxon>
        <taxon>Cyprinidae</taxon>
        <taxon>Labeoninae</taxon>
        <taxon>Labeonini</taxon>
        <taxon>Cirrhinus</taxon>
    </lineage>
</organism>
<evidence type="ECO:0000313" key="4">
    <source>
        <dbReference type="Proteomes" id="UP001529510"/>
    </source>
</evidence>
<reference evidence="3 4" key="1">
    <citation type="submission" date="2024-05" db="EMBL/GenBank/DDBJ databases">
        <title>Genome sequencing and assembly of Indian major carp, Cirrhinus mrigala (Hamilton, 1822).</title>
        <authorList>
            <person name="Mohindra V."/>
            <person name="Chowdhury L.M."/>
            <person name="Lal K."/>
            <person name="Jena J.K."/>
        </authorList>
    </citation>
    <scope>NUCLEOTIDE SEQUENCE [LARGE SCALE GENOMIC DNA]</scope>
    <source>
        <strain evidence="3">CM1030</strain>
        <tissue evidence="3">Blood</tissue>
    </source>
</reference>
<accession>A0ABD0Q6I9</accession>